<dbReference type="PANTHER" id="PTHR32432">
    <property type="entry name" value="CELL DIVISION PROTEIN FTSA-RELATED"/>
    <property type="match status" value="1"/>
</dbReference>
<dbReference type="InterPro" id="IPR005883">
    <property type="entry name" value="PilM"/>
</dbReference>
<evidence type="ECO:0000259" key="1">
    <source>
        <dbReference type="SMART" id="SM00842"/>
    </source>
</evidence>
<dbReference type="OrthoDB" id="9768127at2"/>
<dbReference type="RefSeq" id="WP_110251986.1">
    <property type="nucleotide sequence ID" value="NZ_QJJR01000014.1"/>
</dbReference>
<dbReference type="EMBL" id="QJJR01000014">
    <property type="protein sequence ID" value="PXW88170.1"/>
    <property type="molecule type" value="Genomic_DNA"/>
</dbReference>
<sequence length="716" mass="79374">MNEYIFALDIGTRSVNGLLLEVNEKSYTLIDYESMEHEERAMLDGQIHDIVAVSSIIQKVKDKLEQRQNIKLHRVCVAAAGRALKTRRTTVTKAIDQQPLLDSEAISFLELSAVQKAQFDLAQEEKHVDHTIHYYCVGYSVLQYKLDHDVIGSLIDQQGDLAEVEIIATFLPKVVVESLLSALTRADLEMEALTLEPIAAINVLIPESMRRLNVALVDIGAGTSDIALTDEGTITAYGMVAKAGDEITEAISDHYLLDFNEAERVKRAVTENQVATIEDILGFETEVTFDQLAQDIKSAIEDLADAIATEIITLNKRSPKAVMLVGGGSLTPRLTYVLAKKLGLPENRVATRGTEAIKNLSTNVEIPTGPEFITPIGIAIAAKQSPVHYISVTVNGRAVRLFDMKQLTVGDSLLAAGVHIEKMYGRPGMAYMITFNNQTITLPGTHGEPPKVYLNGQPIQVEDSIKHGDELVVEKGNDGSEPVVTLEDITGRFEGYPVTFNQQRYTVKPICKINDSPASFDDDISDSDTITVKQFLTLNEFLHHHGIADTVKAKQKFGLYLDDDYLEIDDFSSQLLVNNKEARLTTLLKPHDTINYQPRKTVSVADLMEHLNLNLNRTLTVTFNDEPVTIEKQMSTIFKDQHSLSLEDAIEPFSKISIKTNEDQAIIFQDVFRFVSLNITDLKGNVAILKNGAPATFLDPLTNDDNLEIKLKSKIK</sequence>
<dbReference type="Proteomes" id="UP000247922">
    <property type="component" value="Unassembled WGS sequence"/>
</dbReference>
<dbReference type="SUPFAM" id="SSF53067">
    <property type="entry name" value="Actin-like ATPase domain"/>
    <property type="match status" value="2"/>
</dbReference>
<dbReference type="AlphaFoldDB" id="A0A2V3W2P1"/>
<dbReference type="Gene3D" id="3.30.420.40">
    <property type="match status" value="2"/>
</dbReference>
<accession>A0A2V3W2P1</accession>
<dbReference type="SMART" id="SM00842">
    <property type="entry name" value="FtsA"/>
    <property type="match status" value="1"/>
</dbReference>
<evidence type="ECO:0000313" key="2">
    <source>
        <dbReference type="EMBL" id="PXW88170.1"/>
    </source>
</evidence>
<gene>
    <name evidence="2" type="ORF">DES38_11433</name>
</gene>
<evidence type="ECO:0000313" key="3">
    <source>
        <dbReference type="Proteomes" id="UP000247922"/>
    </source>
</evidence>
<feature type="domain" description="SHS2" evidence="1">
    <location>
        <begin position="5"/>
        <end position="204"/>
    </location>
</feature>
<dbReference type="GO" id="GO:0051301">
    <property type="term" value="P:cell division"/>
    <property type="evidence" value="ECO:0007669"/>
    <property type="project" value="UniProtKB-KW"/>
</dbReference>
<keyword evidence="3" id="KW-1185">Reference proteome</keyword>
<dbReference type="InterPro" id="IPR003494">
    <property type="entry name" value="SHS2_FtsA"/>
</dbReference>
<name>A0A2V3W2P1_9BACI</name>
<keyword evidence="2" id="KW-0132">Cell division</keyword>
<proteinExistence type="predicted"/>
<dbReference type="CDD" id="cd24004">
    <property type="entry name" value="ASKHA_NBD_PilM-like"/>
    <property type="match status" value="1"/>
</dbReference>
<dbReference type="InterPro" id="IPR043129">
    <property type="entry name" value="ATPase_NBD"/>
</dbReference>
<dbReference type="InterPro" id="IPR050696">
    <property type="entry name" value="FtsA/MreB"/>
</dbReference>
<reference evidence="2 3" key="1">
    <citation type="submission" date="2018-05" db="EMBL/GenBank/DDBJ databases">
        <title>Genomic Encyclopedia of Type Strains, Phase IV (KMG-IV): sequencing the most valuable type-strain genomes for metagenomic binning, comparative biology and taxonomic classification.</title>
        <authorList>
            <person name="Goeker M."/>
        </authorList>
    </citation>
    <scope>NUCLEOTIDE SEQUENCE [LARGE SCALE GENOMIC DNA]</scope>
    <source>
        <strain evidence="2 3">DSM 22440</strain>
    </source>
</reference>
<keyword evidence="2" id="KW-0131">Cell cycle</keyword>
<comment type="caution">
    <text evidence="2">The sequence shown here is derived from an EMBL/GenBank/DDBJ whole genome shotgun (WGS) entry which is preliminary data.</text>
</comment>
<dbReference type="PANTHER" id="PTHR32432:SF3">
    <property type="entry name" value="ETHANOLAMINE UTILIZATION PROTEIN EUTJ"/>
    <property type="match status" value="1"/>
</dbReference>
<organism evidence="2 3">
    <name type="scientific">Streptohalobacillus salinus</name>
    <dbReference type="NCBI Taxonomy" id="621096"/>
    <lineage>
        <taxon>Bacteria</taxon>
        <taxon>Bacillati</taxon>
        <taxon>Bacillota</taxon>
        <taxon>Bacilli</taxon>
        <taxon>Bacillales</taxon>
        <taxon>Bacillaceae</taxon>
        <taxon>Streptohalobacillus</taxon>
    </lineage>
</organism>
<dbReference type="Pfam" id="PF11104">
    <property type="entry name" value="PilM_2"/>
    <property type="match status" value="1"/>
</dbReference>
<protein>
    <submittedName>
        <fullName evidence="2">Cell division protein FtsA</fullName>
    </submittedName>
</protein>